<dbReference type="PANTHER" id="PTHR36481">
    <property type="entry name" value="EXPRESSED PROTEIN"/>
    <property type="match status" value="1"/>
</dbReference>
<evidence type="ECO:0000256" key="2">
    <source>
        <dbReference type="ARBA" id="ARBA00012513"/>
    </source>
</evidence>
<evidence type="ECO:0000256" key="4">
    <source>
        <dbReference type="ARBA" id="ARBA00047899"/>
    </source>
</evidence>
<dbReference type="AlphaFoldDB" id="A0ABC8XPY5"/>
<organism evidence="7 8">
    <name type="scientific">Urochloa decumbens</name>
    <dbReference type="NCBI Taxonomy" id="240449"/>
    <lineage>
        <taxon>Eukaryota</taxon>
        <taxon>Viridiplantae</taxon>
        <taxon>Streptophyta</taxon>
        <taxon>Embryophyta</taxon>
        <taxon>Tracheophyta</taxon>
        <taxon>Spermatophyta</taxon>
        <taxon>Magnoliopsida</taxon>
        <taxon>Liliopsida</taxon>
        <taxon>Poales</taxon>
        <taxon>Poaceae</taxon>
        <taxon>PACMAD clade</taxon>
        <taxon>Panicoideae</taxon>
        <taxon>Panicodae</taxon>
        <taxon>Paniceae</taxon>
        <taxon>Melinidinae</taxon>
        <taxon>Urochloa</taxon>
    </lineage>
</organism>
<feature type="region of interest" description="Disordered" evidence="6">
    <location>
        <begin position="1"/>
        <end position="31"/>
    </location>
</feature>
<comment type="catalytic activity">
    <reaction evidence="5">
        <text>L-seryl-[protein] + ATP = O-phospho-L-seryl-[protein] + ADP + H(+)</text>
        <dbReference type="Rhea" id="RHEA:17989"/>
        <dbReference type="Rhea" id="RHEA-COMP:9863"/>
        <dbReference type="Rhea" id="RHEA-COMP:11604"/>
        <dbReference type="ChEBI" id="CHEBI:15378"/>
        <dbReference type="ChEBI" id="CHEBI:29999"/>
        <dbReference type="ChEBI" id="CHEBI:30616"/>
        <dbReference type="ChEBI" id="CHEBI:83421"/>
        <dbReference type="ChEBI" id="CHEBI:456216"/>
        <dbReference type="EC" id="2.7.11.1"/>
    </reaction>
</comment>
<evidence type="ECO:0000256" key="5">
    <source>
        <dbReference type="ARBA" id="ARBA00048679"/>
    </source>
</evidence>
<feature type="compositionally biased region" description="Polar residues" evidence="6">
    <location>
        <begin position="10"/>
        <end position="23"/>
    </location>
</feature>
<comment type="subcellular location">
    <subcellularLocation>
        <location evidence="1">Membrane</location>
        <topology evidence="1">Single-pass type I membrane protein</topology>
    </subcellularLocation>
</comment>
<dbReference type="EC" id="2.7.11.1" evidence="2"/>
<evidence type="ECO:0000256" key="6">
    <source>
        <dbReference type="SAM" id="MobiDB-lite"/>
    </source>
</evidence>
<dbReference type="InterPro" id="IPR036426">
    <property type="entry name" value="Bulb-type_lectin_dom_sf"/>
</dbReference>
<dbReference type="PANTHER" id="PTHR36481:SF2">
    <property type="entry name" value="EXPRESSED PROTEIN"/>
    <property type="match status" value="1"/>
</dbReference>
<reference evidence="7" key="1">
    <citation type="submission" date="2024-10" db="EMBL/GenBank/DDBJ databases">
        <authorList>
            <person name="Ryan C."/>
        </authorList>
    </citation>
    <scope>NUCLEOTIDE SEQUENCE [LARGE SCALE GENOMIC DNA]</scope>
</reference>
<feature type="region of interest" description="Disordered" evidence="6">
    <location>
        <begin position="223"/>
        <end position="243"/>
    </location>
</feature>
<dbReference type="GO" id="GO:0004674">
    <property type="term" value="F:protein serine/threonine kinase activity"/>
    <property type="evidence" value="ECO:0007669"/>
    <property type="project" value="UniProtKB-EC"/>
</dbReference>
<evidence type="ECO:0000313" key="7">
    <source>
        <dbReference type="EMBL" id="CAL4930084.1"/>
    </source>
</evidence>
<dbReference type="GO" id="GO:0016020">
    <property type="term" value="C:membrane"/>
    <property type="evidence" value="ECO:0007669"/>
    <property type="project" value="UniProtKB-SubCell"/>
</dbReference>
<accession>A0ABC8XPY5</accession>
<dbReference type="Proteomes" id="UP001497457">
    <property type="component" value="Chromosome 15b"/>
</dbReference>
<feature type="compositionally biased region" description="Pro residues" evidence="6">
    <location>
        <begin position="281"/>
        <end position="292"/>
    </location>
</feature>
<proteinExistence type="predicted"/>
<name>A0ABC8XPY5_9POAL</name>
<evidence type="ECO:0000313" key="8">
    <source>
        <dbReference type="Proteomes" id="UP001497457"/>
    </source>
</evidence>
<dbReference type="EMBL" id="OZ075125">
    <property type="protein sequence ID" value="CAL4930084.1"/>
    <property type="molecule type" value="Genomic_DNA"/>
</dbReference>
<feature type="region of interest" description="Disordered" evidence="6">
    <location>
        <begin position="277"/>
        <end position="312"/>
    </location>
</feature>
<dbReference type="SUPFAM" id="SSF51110">
    <property type="entry name" value="alpha-D-mannose-specific plant lectins"/>
    <property type="match status" value="1"/>
</dbReference>
<evidence type="ECO:0000256" key="1">
    <source>
        <dbReference type="ARBA" id="ARBA00004479"/>
    </source>
</evidence>
<gene>
    <name evidence="7" type="ORF">URODEC1_LOCUS26211</name>
</gene>
<keyword evidence="8" id="KW-1185">Reference proteome</keyword>
<keyword evidence="3" id="KW-0675">Receptor</keyword>
<sequence>MRQPMHKAQLATNTHSAPASLSTPIPPETSAHEYVAKPKPKPAAMQLISFLPRIAMCLTLAFLLPSHAAATAPAAGTIERVTKQQILASIPPHWDENPVLFLTSPSGKYAAYFLRSQTTPGAGGLGADFCYVEVLDTTAPGAEARSVWESECLAVSTVNTCALVFSWNGLEVFDGSNSVWHTHDAESDDGNFLQTLQLVDQGDMRILDKGGELAWKASDEPRAAQHCGMPGSPGLASALPPFAEPIGHGSSDLPFGFGHGGDAGAGVGVGGVAQPEAPVAAPFPQPELPLAPVPQEADEFGGGATAAAAQGQAGAAGAEQAFGFGNQPLVDNSPYDSGASKHGCGLVGISVALGFSVAVAMGLGL</sequence>
<evidence type="ECO:0000256" key="3">
    <source>
        <dbReference type="ARBA" id="ARBA00023170"/>
    </source>
</evidence>
<protein>
    <recommendedName>
        <fullName evidence="2">non-specific serine/threonine protein kinase</fullName>
        <ecNumber evidence="2">2.7.11.1</ecNumber>
    </recommendedName>
</protein>
<comment type="catalytic activity">
    <reaction evidence="4">
        <text>L-threonyl-[protein] + ATP = O-phospho-L-threonyl-[protein] + ADP + H(+)</text>
        <dbReference type="Rhea" id="RHEA:46608"/>
        <dbReference type="Rhea" id="RHEA-COMP:11060"/>
        <dbReference type="Rhea" id="RHEA-COMP:11605"/>
        <dbReference type="ChEBI" id="CHEBI:15378"/>
        <dbReference type="ChEBI" id="CHEBI:30013"/>
        <dbReference type="ChEBI" id="CHEBI:30616"/>
        <dbReference type="ChEBI" id="CHEBI:61977"/>
        <dbReference type="ChEBI" id="CHEBI:456216"/>
        <dbReference type="EC" id="2.7.11.1"/>
    </reaction>
</comment>